<dbReference type="AlphaFoldDB" id="A0A4U6XDM7"/>
<protein>
    <submittedName>
        <fullName evidence="1">Uncharacterized protein</fullName>
    </submittedName>
</protein>
<name>A0A4U6XDM7_9PEZI</name>
<accession>A0A4U6XDM7</accession>
<comment type="caution">
    <text evidence="1">The sequence shown here is derived from an EMBL/GenBank/DDBJ whole genome shotgun (WGS) entry which is preliminary data.</text>
</comment>
<reference evidence="1 2" key="1">
    <citation type="journal article" date="2019" name="PLoS ONE">
        <title>Comparative genome analysis indicates high evolutionary potential of pathogenicity genes in Colletotrichum tanaceti.</title>
        <authorList>
            <person name="Lelwala R.V."/>
            <person name="Korhonen P.K."/>
            <person name="Young N.D."/>
            <person name="Scott J.B."/>
            <person name="Ades P.A."/>
            <person name="Gasser R.B."/>
            <person name="Taylor P.W.J."/>
        </authorList>
    </citation>
    <scope>NUCLEOTIDE SEQUENCE [LARGE SCALE GENOMIC DNA]</scope>
    <source>
        <strain evidence="1">BRIP57314</strain>
    </source>
</reference>
<dbReference type="OrthoDB" id="4847810at2759"/>
<proteinExistence type="predicted"/>
<dbReference type="EMBL" id="PJEX01000164">
    <property type="protein sequence ID" value="TKW53890.1"/>
    <property type="molecule type" value="Genomic_DNA"/>
</dbReference>
<dbReference type="Proteomes" id="UP000310108">
    <property type="component" value="Unassembled WGS sequence"/>
</dbReference>
<keyword evidence="2" id="KW-1185">Reference proteome</keyword>
<gene>
    <name evidence="1" type="ORF">CTA1_9662</name>
</gene>
<evidence type="ECO:0000313" key="2">
    <source>
        <dbReference type="Proteomes" id="UP000310108"/>
    </source>
</evidence>
<sequence>MGSFKDIPTDYKLPIESKYEFYAVVIEELKAQREAMALDSDAVTKKLSDLLDMWNNKESFRLDGEVINAVAKMKIYTDAWVKTVEEIETLKVSGNQRLISPKASKGSKAPQSNK</sequence>
<organism evidence="1 2">
    <name type="scientific">Colletotrichum tanaceti</name>
    <dbReference type="NCBI Taxonomy" id="1306861"/>
    <lineage>
        <taxon>Eukaryota</taxon>
        <taxon>Fungi</taxon>
        <taxon>Dikarya</taxon>
        <taxon>Ascomycota</taxon>
        <taxon>Pezizomycotina</taxon>
        <taxon>Sordariomycetes</taxon>
        <taxon>Hypocreomycetidae</taxon>
        <taxon>Glomerellales</taxon>
        <taxon>Glomerellaceae</taxon>
        <taxon>Colletotrichum</taxon>
        <taxon>Colletotrichum destructivum species complex</taxon>
    </lineage>
</organism>
<evidence type="ECO:0000313" key="1">
    <source>
        <dbReference type="EMBL" id="TKW53890.1"/>
    </source>
</evidence>